<organism evidence="2 3">
    <name type="scientific">Vreelandella sulfidaeris</name>
    <dbReference type="NCBI Taxonomy" id="115553"/>
    <lineage>
        <taxon>Bacteria</taxon>
        <taxon>Pseudomonadati</taxon>
        <taxon>Pseudomonadota</taxon>
        <taxon>Gammaproteobacteria</taxon>
        <taxon>Oceanospirillales</taxon>
        <taxon>Halomonadaceae</taxon>
        <taxon>Vreelandella</taxon>
    </lineage>
</organism>
<sequence>MTRALLEGDVQDYLRFHISEGEPNFKNPLENVSSKDLIDWCINSGDEKAWKLIAGIIAPFDSTQDDKACKLSEQALAILNAAPNSVEVLDIYVDAVSPMSCSGNSANIMARRILALKELESSELEGLAEHLRNVLTRLKRDEAEERAREANRDREREQRFE</sequence>
<accession>A0A455U6F8</accession>
<feature type="region of interest" description="Disordered" evidence="1">
    <location>
        <begin position="142"/>
        <end position="161"/>
    </location>
</feature>
<evidence type="ECO:0000256" key="1">
    <source>
        <dbReference type="SAM" id="MobiDB-lite"/>
    </source>
</evidence>
<dbReference type="EMBL" id="AP019514">
    <property type="protein sequence ID" value="BBI59848.1"/>
    <property type="molecule type" value="Genomic_DNA"/>
</dbReference>
<gene>
    <name evidence="2" type="ORF">HSBAA_11540</name>
</gene>
<dbReference type="AlphaFoldDB" id="A0A455U6F8"/>
<dbReference type="Proteomes" id="UP000320231">
    <property type="component" value="Chromosome"/>
</dbReference>
<evidence type="ECO:0000313" key="2">
    <source>
        <dbReference type="EMBL" id="BBI59848.1"/>
    </source>
</evidence>
<protein>
    <submittedName>
        <fullName evidence="2">Uncharacterized protein</fullName>
    </submittedName>
</protein>
<proteinExistence type="predicted"/>
<name>A0A455U6F8_9GAMM</name>
<reference evidence="2 3" key="1">
    <citation type="journal article" date="2019" name="Microbiol. Resour. Announc.">
        <title>Complete Genome Sequence of Halomonas sulfidaeris Strain Esulfide1 Isolated from a Metal Sulfide Rock at a Depth of 2,200 Meters, Obtained Using Nanopore Sequencing.</title>
        <authorList>
            <person name="Saito M."/>
            <person name="Nishigata A."/>
            <person name="Galipon J."/>
            <person name="Arakawa K."/>
        </authorList>
    </citation>
    <scope>NUCLEOTIDE SEQUENCE [LARGE SCALE GENOMIC DNA]</scope>
    <source>
        <strain evidence="2 3">ATCC BAA-803</strain>
    </source>
</reference>
<evidence type="ECO:0000313" key="3">
    <source>
        <dbReference type="Proteomes" id="UP000320231"/>
    </source>
</evidence>
<dbReference type="KEGG" id="hsr:HSBAA_11540"/>